<feature type="compositionally biased region" description="Gly residues" evidence="1">
    <location>
        <begin position="60"/>
        <end position="70"/>
    </location>
</feature>
<proteinExistence type="predicted"/>
<accession>A0ABW0HD05</accession>
<dbReference type="RefSeq" id="WP_377009804.1">
    <property type="nucleotide sequence ID" value="NZ_JBHSLV010000031.1"/>
</dbReference>
<sequence length="394" mass="43122">MPDLPHRSISDRAYWREIVLLRHRLVSLKAQTRLLRHELARKYNPDQPRVPAGNADGGQWTSGGGGGGATPTGTDVPGDLGSAFSAALNFSDVVPDTSGEESWAFYQDATRPDGSLAERAVVNRDGSTIHSEFAEPDRKSDWDERHTVTSPEGGKTTFETSDRTQTIRDGGPDGEIVSRSTWTERGPEREATVQQVLAPPNPIGLLAAGAALFGWSSPNDGIDGQRTVMGFVPRDYQPGKPGQMDLTFVGNLTAEEAKNACHMLGKVQELTDRAANAAGDPRQFSSMATYGTDVHVRFKNFVNDLKDINFRAERSFLKEAAEPTSSEERAAGYPRSVRTDAYEYRPEDGTLCVYDLKAGRRGLSIPRSDILATAAYLGMSKVRRVILLEVRPRK</sequence>
<dbReference type="EMBL" id="JBHSLV010000031">
    <property type="protein sequence ID" value="MFC5394471.1"/>
    <property type="molecule type" value="Genomic_DNA"/>
</dbReference>
<evidence type="ECO:0000313" key="2">
    <source>
        <dbReference type="EMBL" id="MFC5394471.1"/>
    </source>
</evidence>
<name>A0ABW0HD05_9HYPH</name>
<feature type="region of interest" description="Disordered" evidence="1">
    <location>
        <begin position="44"/>
        <end position="72"/>
    </location>
</feature>
<evidence type="ECO:0000256" key="1">
    <source>
        <dbReference type="SAM" id="MobiDB-lite"/>
    </source>
</evidence>
<feature type="region of interest" description="Disordered" evidence="1">
    <location>
        <begin position="133"/>
        <end position="171"/>
    </location>
</feature>
<organism evidence="2 3">
    <name type="scientific">Bosea vestrisii</name>
    <dbReference type="NCBI Taxonomy" id="151416"/>
    <lineage>
        <taxon>Bacteria</taxon>
        <taxon>Pseudomonadati</taxon>
        <taxon>Pseudomonadota</taxon>
        <taxon>Alphaproteobacteria</taxon>
        <taxon>Hyphomicrobiales</taxon>
        <taxon>Boseaceae</taxon>
        <taxon>Bosea</taxon>
    </lineage>
</organism>
<comment type="caution">
    <text evidence="2">The sequence shown here is derived from an EMBL/GenBank/DDBJ whole genome shotgun (WGS) entry which is preliminary data.</text>
</comment>
<gene>
    <name evidence="2" type="ORF">ACFPPC_17665</name>
</gene>
<dbReference type="Proteomes" id="UP001596104">
    <property type="component" value="Unassembled WGS sequence"/>
</dbReference>
<evidence type="ECO:0000313" key="3">
    <source>
        <dbReference type="Proteomes" id="UP001596104"/>
    </source>
</evidence>
<feature type="compositionally biased region" description="Basic and acidic residues" evidence="1">
    <location>
        <begin position="133"/>
        <end position="147"/>
    </location>
</feature>
<keyword evidence="3" id="KW-1185">Reference proteome</keyword>
<reference evidence="3" key="1">
    <citation type="journal article" date="2019" name="Int. J. Syst. Evol. Microbiol.">
        <title>The Global Catalogue of Microorganisms (GCM) 10K type strain sequencing project: providing services to taxonomists for standard genome sequencing and annotation.</title>
        <authorList>
            <consortium name="The Broad Institute Genomics Platform"/>
            <consortium name="The Broad Institute Genome Sequencing Center for Infectious Disease"/>
            <person name="Wu L."/>
            <person name="Ma J."/>
        </authorList>
    </citation>
    <scope>NUCLEOTIDE SEQUENCE [LARGE SCALE GENOMIC DNA]</scope>
    <source>
        <strain evidence="3">CGMCC 1.16326</strain>
    </source>
</reference>
<protein>
    <submittedName>
        <fullName evidence="2">Uncharacterized protein</fullName>
    </submittedName>
</protein>